<dbReference type="GO" id="GO:0008832">
    <property type="term" value="F:dGTPase activity"/>
    <property type="evidence" value="ECO:0007669"/>
    <property type="project" value="TreeGrafter"/>
</dbReference>
<proteinExistence type="predicted"/>
<dbReference type="GO" id="GO:0006203">
    <property type="term" value="P:dGTP catabolic process"/>
    <property type="evidence" value="ECO:0007669"/>
    <property type="project" value="TreeGrafter"/>
</dbReference>
<protein>
    <recommendedName>
        <fullName evidence="1">HD domain-containing protein</fullName>
    </recommendedName>
</protein>
<dbReference type="EMBL" id="MN738798">
    <property type="protein sequence ID" value="QHT37510.1"/>
    <property type="molecule type" value="Genomic_DNA"/>
</dbReference>
<dbReference type="PANTHER" id="PTHR11373">
    <property type="entry name" value="DEOXYNUCLEOSIDE TRIPHOSPHATE TRIPHOSPHOHYDROLASE"/>
    <property type="match status" value="1"/>
</dbReference>
<dbReference type="PROSITE" id="PS51831">
    <property type="entry name" value="HD"/>
    <property type="match status" value="1"/>
</dbReference>
<dbReference type="SUPFAM" id="SSF109604">
    <property type="entry name" value="HD-domain/PDEase-like"/>
    <property type="match status" value="1"/>
</dbReference>
<dbReference type="AlphaFoldDB" id="A0A6C0FCA3"/>
<evidence type="ECO:0000259" key="1">
    <source>
        <dbReference type="PROSITE" id="PS51831"/>
    </source>
</evidence>
<dbReference type="Pfam" id="PF01966">
    <property type="entry name" value="HD"/>
    <property type="match status" value="1"/>
</dbReference>
<sequence length="408" mass="47976">MAKVKKIYDTIHGFIPISENIQKIIDTPEFQRLRDLKQLGATNYVFPSATHTRFEHSIAVSYLGKTMIENIKKNQPELNISQRDIDLIEIAGLIHDIGHGPFSHLWDNYIISKEEKDHEERGCEIFKNMIKKYKLGISEEEFGTICEIINPSKKNVNKWYYQIIANKQCQLDVDKIDYIQRDSFYIGEIGQNNNFKRLITDVRVVETKEKTHELAWCYKLNYEIFSLFTTRYRLHKSVYTHHAVKSHEYIIIDILNNLHDLLLKGKVDFIDLTDSVVFCKLCAIKSSATKRLMSRDIPSFIGEIVIPKNYENKNFLKEPFPKRIANIIIDKIQIKFSSSNYNPMNKIYYYNCCKVEKIKPTWCNVEFNETILRCYNNAGKKNTEETKHISNDEIIAFWDNYLKELGLQ</sequence>
<evidence type="ECO:0000313" key="2">
    <source>
        <dbReference type="EMBL" id="QHT37510.1"/>
    </source>
</evidence>
<dbReference type="PANTHER" id="PTHR11373:SF4">
    <property type="entry name" value="DEOXYNUCLEOSIDE TRIPHOSPHATE TRIPHOSPHOHYDROLASE SAMHD1"/>
    <property type="match status" value="1"/>
</dbReference>
<dbReference type="Gene3D" id="1.10.3210.10">
    <property type="entry name" value="Hypothetical protein af1432"/>
    <property type="match status" value="1"/>
</dbReference>
<feature type="domain" description="HD" evidence="1">
    <location>
        <begin position="53"/>
        <end position="179"/>
    </location>
</feature>
<accession>A0A6C0FCA3</accession>
<dbReference type="InterPro" id="IPR050135">
    <property type="entry name" value="dGTPase-like"/>
</dbReference>
<dbReference type="SMART" id="SM00471">
    <property type="entry name" value="HDc"/>
    <property type="match status" value="1"/>
</dbReference>
<dbReference type="CDD" id="cd00077">
    <property type="entry name" value="HDc"/>
    <property type="match status" value="1"/>
</dbReference>
<dbReference type="GO" id="GO:0005634">
    <property type="term" value="C:nucleus"/>
    <property type="evidence" value="ECO:0007669"/>
    <property type="project" value="TreeGrafter"/>
</dbReference>
<name>A0A6C0FCA3_9ZZZZ</name>
<dbReference type="InterPro" id="IPR006674">
    <property type="entry name" value="HD_domain"/>
</dbReference>
<dbReference type="InterPro" id="IPR003607">
    <property type="entry name" value="HD/PDEase_dom"/>
</dbReference>
<reference evidence="2" key="1">
    <citation type="journal article" date="2020" name="Nature">
        <title>Giant virus diversity and host interactions through global metagenomics.</title>
        <authorList>
            <person name="Schulz F."/>
            <person name="Roux S."/>
            <person name="Paez-Espino D."/>
            <person name="Jungbluth S."/>
            <person name="Walsh D.A."/>
            <person name="Denef V.J."/>
            <person name="McMahon K.D."/>
            <person name="Konstantinidis K.T."/>
            <person name="Eloe-Fadrosh E.A."/>
            <person name="Kyrpides N.C."/>
            <person name="Woyke T."/>
        </authorList>
    </citation>
    <scope>NUCLEOTIDE SEQUENCE</scope>
    <source>
        <strain evidence="2">GVMAG-S-ERX555997-44</strain>
    </source>
</reference>
<organism evidence="2">
    <name type="scientific">viral metagenome</name>
    <dbReference type="NCBI Taxonomy" id="1070528"/>
    <lineage>
        <taxon>unclassified sequences</taxon>
        <taxon>metagenomes</taxon>
        <taxon>organismal metagenomes</taxon>
    </lineage>
</organism>